<comment type="caution">
    <text evidence="1">The sequence shown here is derived from an EMBL/GenBank/DDBJ whole genome shotgun (WGS) entry which is preliminary data.</text>
</comment>
<keyword evidence="2" id="KW-1185">Reference proteome</keyword>
<proteinExistence type="predicted"/>
<dbReference type="Proteomes" id="UP000814128">
    <property type="component" value="Unassembled WGS sequence"/>
</dbReference>
<name>A0ACB8QV08_9AGAM</name>
<sequence>MEFHDGSVKTAILYASLLTASVWLFRAVRRSWRLPPGPRGLPFWGNILQVPSGKQWIAYTEWARQYGPIFSLRFYSERVFILNTQAIASDILDKRSNTSAARPENMVVAADLIGWNRAISLSQNYTSHRRLMARALNPTAVRQYRSLQEQSAEALVRDMMTTPADFYDHIRNGIGRQIVNISYGRNMTIRGRDFITYAEEVHDVFFLTARPYSYVVDFVPILKHVPSWVPGFSFIRKAGEWRKDLDELVEAPFQMVRAELARDDAPPSYVTDSLQKSEIKALTQEEEDSIKWSASSLYTGGADSTIASLTGFVLLMCHFPAAQRRAQQEIDEVTGGDRLPTFEDAPRLKYVWACVQEALRYRPVLPLGIPHRVTSHEVYDGYDIPKDSTVIANMWAILHDENLYSDPFDFKPERFLSREDGGLEEPDSTAIVFGYGRRICPGMHLAEGSLLIYTARILAVLDISPAKDDKGEDILPPVDVDLRGSALVSMPKRFECNIKPRSPLARSLVAS</sequence>
<gene>
    <name evidence="1" type="ORF">K488DRAFT_76488</name>
</gene>
<accession>A0ACB8QV08</accession>
<protein>
    <submittedName>
        <fullName evidence="1">Cytochrome P450</fullName>
    </submittedName>
</protein>
<organism evidence="1 2">
    <name type="scientific">Vararia minispora EC-137</name>
    <dbReference type="NCBI Taxonomy" id="1314806"/>
    <lineage>
        <taxon>Eukaryota</taxon>
        <taxon>Fungi</taxon>
        <taxon>Dikarya</taxon>
        <taxon>Basidiomycota</taxon>
        <taxon>Agaricomycotina</taxon>
        <taxon>Agaricomycetes</taxon>
        <taxon>Russulales</taxon>
        <taxon>Lachnocladiaceae</taxon>
        <taxon>Vararia</taxon>
    </lineage>
</organism>
<dbReference type="EMBL" id="MU273481">
    <property type="protein sequence ID" value="KAI0035654.1"/>
    <property type="molecule type" value="Genomic_DNA"/>
</dbReference>
<evidence type="ECO:0000313" key="2">
    <source>
        <dbReference type="Proteomes" id="UP000814128"/>
    </source>
</evidence>
<reference evidence="1" key="2">
    <citation type="journal article" date="2022" name="New Phytol.">
        <title>Evolutionary transition to the ectomycorrhizal habit in the genomes of a hyperdiverse lineage of mushroom-forming fungi.</title>
        <authorList>
            <person name="Looney B."/>
            <person name="Miyauchi S."/>
            <person name="Morin E."/>
            <person name="Drula E."/>
            <person name="Courty P.E."/>
            <person name="Kohler A."/>
            <person name="Kuo A."/>
            <person name="LaButti K."/>
            <person name="Pangilinan J."/>
            <person name="Lipzen A."/>
            <person name="Riley R."/>
            <person name="Andreopoulos W."/>
            <person name="He G."/>
            <person name="Johnson J."/>
            <person name="Nolan M."/>
            <person name="Tritt A."/>
            <person name="Barry K.W."/>
            <person name="Grigoriev I.V."/>
            <person name="Nagy L.G."/>
            <person name="Hibbett D."/>
            <person name="Henrissat B."/>
            <person name="Matheny P.B."/>
            <person name="Labbe J."/>
            <person name="Martin F.M."/>
        </authorList>
    </citation>
    <scope>NUCLEOTIDE SEQUENCE</scope>
    <source>
        <strain evidence="1">EC-137</strain>
    </source>
</reference>
<evidence type="ECO:0000313" key="1">
    <source>
        <dbReference type="EMBL" id="KAI0035654.1"/>
    </source>
</evidence>
<reference evidence="1" key="1">
    <citation type="submission" date="2021-02" db="EMBL/GenBank/DDBJ databases">
        <authorList>
            <consortium name="DOE Joint Genome Institute"/>
            <person name="Ahrendt S."/>
            <person name="Looney B.P."/>
            <person name="Miyauchi S."/>
            <person name="Morin E."/>
            <person name="Drula E."/>
            <person name="Courty P.E."/>
            <person name="Chicoki N."/>
            <person name="Fauchery L."/>
            <person name="Kohler A."/>
            <person name="Kuo A."/>
            <person name="Labutti K."/>
            <person name="Pangilinan J."/>
            <person name="Lipzen A."/>
            <person name="Riley R."/>
            <person name="Andreopoulos W."/>
            <person name="He G."/>
            <person name="Johnson J."/>
            <person name="Barry K.W."/>
            <person name="Grigoriev I.V."/>
            <person name="Nagy L."/>
            <person name="Hibbett D."/>
            <person name="Henrissat B."/>
            <person name="Matheny P.B."/>
            <person name="Labbe J."/>
            <person name="Martin F."/>
        </authorList>
    </citation>
    <scope>NUCLEOTIDE SEQUENCE</scope>
    <source>
        <strain evidence="1">EC-137</strain>
    </source>
</reference>